<proteinExistence type="predicted"/>
<dbReference type="AlphaFoldDB" id="A0A4Z1RC44"/>
<evidence type="ECO:0000256" key="3">
    <source>
        <dbReference type="ARBA" id="ARBA00023125"/>
    </source>
</evidence>
<dbReference type="InterPro" id="IPR019734">
    <property type="entry name" value="TPR_rpt"/>
</dbReference>
<gene>
    <name evidence="4" type="ORF">E4582_06020</name>
</gene>
<dbReference type="Gene3D" id="1.10.10.10">
    <property type="entry name" value="Winged helix-like DNA-binding domain superfamily/Winged helix DNA-binding domain"/>
    <property type="match status" value="1"/>
</dbReference>
<dbReference type="EMBL" id="SPUH01000001">
    <property type="protein sequence ID" value="TKS54368.1"/>
    <property type="molecule type" value="Genomic_DNA"/>
</dbReference>
<keyword evidence="3" id="KW-0238">DNA-binding</keyword>
<dbReference type="PANTHER" id="PTHR44858">
    <property type="entry name" value="TETRATRICOPEPTIDE REPEAT PROTEIN 6"/>
    <property type="match status" value="1"/>
</dbReference>
<dbReference type="GO" id="GO:0006355">
    <property type="term" value="P:regulation of DNA-templated transcription"/>
    <property type="evidence" value="ECO:0007669"/>
    <property type="project" value="InterPro"/>
</dbReference>
<evidence type="ECO:0000256" key="1">
    <source>
        <dbReference type="ARBA" id="ARBA00022737"/>
    </source>
</evidence>
<keyword evidence="1" id="KW-0677">Repeat</keyword>
<sequence length="625" mass="66706">MQGYRFDGFHIDPASRVLSAADGSEIALTGKAFDVLLALVEQAPRMVGKDQLLAAVWAGRVVDENNLTQAISAIRKALGTGAGDHHYILTEARRGYRFVAAVERDVAPPPAMGAASATPAATHPRRGALVGMVLATLLLALVIGWQVRDRSPPGAVVVELPMLAILPFRPLPGSPPDELLELGLADTLIARLSRVQSLRVSSLASSQRVSATAPDALAAGHRLQARYVLEGATQHADGRLRINARLLEVASGRAVWAGTFDATPGEVFTLQDRIAAEVTTALAAQGDVRPPGRRSPCDGSDPEAYRAYLTGRHLISRPDAVRLPKAIAAFQRAIALDPTCARAYAGLAFAYRARVISGDLDPREMMPLAQAATTQALRLDPDLAEAHATRGFLLFWYDWNWSGAEAAFKRAIALNPSLSDAHLGYAHLLANLGRFEQSLLHARHARELDPLSPLINTLEAGFMTAAGQDAAAQAGLERALELEPDFWIALLVRGGLALDRGDENAARADFTRAVEQSHGNSLAVALLGVAQASAGDRVDAEATLADLQARSRAGYLPSTSLAALYVALDQPGQALDALERAREQRDVRVTFLGIDAQWNPLRPTPRFRALARGLGLSAAHASGRF</sequence>
<dbReference type="SUPFAM" id="SSF46894">
    <property type="entry name" value="C-terminal effector domain of the bipartite response regulators"/>
    <property type="match status" value="1"/>
</dbReference>
<dbReference type="Gene3D" id="1.25.40.10">
    <property type="entry name" value="Tetratricopeptide repeat domain"/>
    <property type="match status" value="3"/>
</dbReference>
<dbReference type="RefSeq" id="WP_134673746.1">
    <property type="nucleotide sequence ID" value="NZ_CP039383.2"/>
</dbReference>
<name>A0A4Z1RC44_9GAMM</name>
<reference evidence="4 5" key="1">
    <citation type="submission" date="2019-01" db="EMBL/GenBank/DDBJ databases">
        <authorList>
            <person name="Zhang S."/>
        </authorList>
    </citation>
    <scope>NUCLEOTIDE SEQUENCE [LARGE SCALE GENOMIC DNA]</scope>
    <source>
        <strain evidence="4 5">1626</strain>
    </source>
</reference>
<dbReference type="GO" id="GO:0046813">
    <property type="term" value="P:receptor-mediated virion attachment to host cell"/>
    <property type="evidence" value="ECO:0007669"/>
    <property type="project" value="TreeGrafter"/>
</dbReference>
<dbReference type="InterPro" id="IPR001867">
    <property type="entry name" value="OmpR/PhoB-type_DNA-bd"/>
</dbReference>
<keyword evidence="5" id="KW-1185">Reference proteome</keyword>
<accession>A0A4Z1RC44</accession>
<evidence type="ECO:0000313" key="5">
    <source>
        <dbReference type="Proteomes" id="UP000298681"/>
    </source>
</evidence>
<dbReference type="Pfam" id="PF00486">
    <property type="entry name" value="Trans_reg_C"/>
    <property type="match status" value="1"/>
</dbReference>
<dbReference type="SMART" id="SM00862">
    <property type="entry name" value="Trans_reg_C"/>
    <property type="match status" value="1"/>
</dbReference>
<dbReference type="InterPro" id="IPR011990">
    <property type="entry name" value="TPR-like_helical_dom_sf"/>
</dbReference>
<dbReference type="Gene3D" id="3.40.50.10070">
    <property type="entry name" value="TolB, N-terminal domain"/>
    <property type="match status" value="1"/>
</dbReference>
<dbReference type="GO" id="GO:0003677">
    <property type="term" value="F:DNA binding"/>
    <property type="evidence" value="ECO:0007669"/>
    <property type="project" value="UniProtKB-UniRule"/>
</dbReference>
<dbReference type="InterPro" id="IPR036388">
    <property type="entry name" value="WH-like_DNA-bd_sf"/>
</dbReference>
<evidence type="ECO:0000313" key="4">
    <source>
        <dbReference type="EMBL" id="TKS54368.1"/>
    </source>
</evidence>
<comment type="caution">
    <text evidence="4">The sequence shown here is derived from an EMBL/GenBank/DDBJ whole genome shotgun (WGS) entry which is preliminary data.</text>
</comment>
<dbReference type="GO" id="GO:0009279">
    <property type="term" value="C:cell outer membrane"/>
    <property type="evidence" value="ECO:0007669"/>
    <property type="project" value="TreeGrafter"/>
</dbReference>
<dbReference type="InterPro" id="IPR050498">
    <property type="entry name" value="Ycf3"/>
</dbReference>
<dbReference type="PROSITE" id="PS51755">
    <property type="entry name" value="OMPR_PHOB"/>
    <property type="match status" value="1"/>
</dbReference>
<dbReference type="CDD" id="cd00383">
    <property type="entry name" value="trans_reg_C"/>
    <property type="match status" value="1"/>
</dbReference>
<dbReference type="InterPro" id="IPR016032">
    <property type="entry name" value="Sig_transdc_resp-reg_C-effctor"/>
</dbReference>
<protein>
    <submittedName>
        <fullName evidence="4">Uncharacterized protein</fullName>
    </submittedName>
</protein>
<dbReference type="OrthoDB" id="5932494at2"/>
<keyword evidence="2" id="KW-0802">TPR repeat</keyword>
<dbReference type="SUPFAM" id="SSF48452">
    <property type="entry name" value="TPR-like"/>
    <property type="match status" value="1"/>
</dbReference>
<organism evidence="4 5">
    <name type="scientific">Luteimonas yindakuii</name>
    <dbReference type="NCBI Taxonomy" id="2565782"/>
    <lineage>
        <taxon>Bacteria</taxon>
        <taxon>Pseudomonadati</taxon>
        <taxon>Pseudomonadota</taxon>
        <taxon>Gammaproteobacteria</taxon>
        <taxon>Lysobacterales</taxon>
        <taxon>Lysobacteraceae</taxon>
        <taxon>Luteimonas</taxon>
    </lineage>
</organism>
<evidence type="ECO:0000256" key="2">
    <source>
        <dbReference type="ARBA" id="ARBA00022803"/>
    </source>
</evidence>
<dbReference type="SMART" id="SM00028">
    <property type="entry name" value="TPR"/>
    <property type="match status" value="4"/>
</dbReference>
<dbReference type="GO" id="GO:0000160">
    <property type="term" value="P:phosphorelay signal transduction system"/>
    <property type="evidence" value="ECO:0007669"/>
    <property type="project" value="InterPro"/>
</dbReference>
<dbReference type="Proteomes" id="UP000298681">
    <property type="component" value="Unassembled WGS sequence"/>
</dbReference>
<dbReference type="PANTHER" id="PTHR44858:SF1">
    <property type="entry name" value="UDP-N-ACETYLGLUCOSAMINE--PEPTIDE N-ACETYLGLUCOSAMINYLTRANSFERASE SPINDLY-RELATED"/>
    <property type="match status" value="1"/>
</dbReference>